<evidence type="ECO:0000259" key="6">
    <source>
        <dbReference type="Pfam" id="PF08546"/>
    </source>
</evidence>
<keyword evidence="4" id="KW-0566">Pantothenate biosynthesis</keyword>
<dbReference type="UniPathway" id="UPA00028">
    <property type="reaction ID" value="UER00004"/>
</dbReference>
<dbReference type="InterPro" id="IPR013328">
    <property type="entry name" value="6PGD_dom2"/>
</dbReference>
<dbReference type="InterPro" id="IPR051402">
    <property type="entry name" value="KPR-Related"/>
</dbReference>
<comment type="function">
    <text evidence="4">Catalyzes the NADPH-dependent reduction of ketopantoate into pantoic acid.</text>
</comment>
<dbReference type="InterPro" id="IPR036291">
    <property type="entry name" value="NAD(P)-bd_dom_sf"/>
</dbReference>
<sequence length="325" mass="33341">MRIGVIGAGAVGGVLAALLDRAGHSVAVTARGAHLAAIQDLGITLSGAWGSHVARVDATPELPTGVDLVLVTTKAQDAAAALGAHAHLDGVPVLVIQNGLEAISTATRLLPHSPVAGGLALFAASFLSPGVVSVTAAQPLYLGGAVAPFVDLLSPLLPVTVVSNFAGAQWTKLIVNQLNALPAITGLSVQETIAHPGLRRVLTASMREAVRVGIAAGVRFESLQGLTDASLRRFARQPLWAAQALPLRFARTFGDVPNPGSTLQSLRRGQRTEIDYLNGAVVAAGSAPINAALVALVHSVEKSGVFLAPAEVVQQLSAKMRRGWS</sequence>
<proteinExistence type="inferred from homology"/>
<dbReference type="InterPro" id="IPR013332">
    <property type="entry name" value="KPR_N"/>
</dbReference>
<feature type="domain" description="Ketopantoate reductase N-terminal" evidence="5">
    <location>
        <begin position="3"/>
        <end position="143"/>
    </location>
</feature>
<gene>
    <name evidence="7" type="ORF">EYE40_02585</name>
</gene>
<evidence type="ECO:0000256" key="4">
    <source>
        <dbReference type="RuleBase" id="RU362068"/>
    </source>
</evidence>
<evidence type="ECO:0000256" key="1">
    <source>
        <dbReference type="ARBA" id="ARBA00007870"/>
    </source>
</evidence>
<accession>A0A4Q9GNJ9</accession>
<dbReference type="GO" id="GO:0008677">
    <property type="term" value="F:2-dehydropantoate 2-reductase activity"/>
    <property type="evidence" value="ECO:0007669"/>
    <property type="project" value="UniProtKB-EC"/>
</dbReference>
<evidence type="ECO:0000259" key="5">
    <source>
        <dbReference type="Pfam" id="PF02558"/>
    </source>
</evidence>
<keyword evidence="8" id="KW-1185">Reference proteome</keyword>
<dbReference type="Pfam" id="PF08546">
    <property type="entry name" value="ApbA_C"/>
    <property type="match status" value="1"/>
</dbReference>
<dbReference type="EMBL" id="SISG01000001">
    <property type="protein sequence ID" value="TBN56372.1"/>
    <property type="molecule type" value="Genomic_DNA"/>
</dbReference>
<comment type="catalytic activity">
    <reaction evidence="4">
        <text>(R)-pantoate + NADP(+) = 2-dehydropantoate + NADPH + H(+)</text>
        <dbReference type="Rhea" id="RHEA:16233"/>
        <dbReference type="ChEBI" id="CHEBI:11561"/>
        <dbReference type="ChEBI" id="CHEBI:15378"/>
        <dbReference type="ChEBI" id="CHEBI:15980"/>
        <dbReference type="ChEBI" id="CHEBI:57783"/>
        <dbReference type="ChEBI" id="CHEBI:58349"/>
        <dbReference type="EC" id="1.1.1.169"/>
    </reaction>
</comment>
<feature type="domain" description="Ketopantoate reductase C-terminal" evidence="6">
    <location>
        <begin position="164"/>
        <end position="300"/>
    </location>
</feature>
<dbReference type="Proteomes" id="UP000294194">
    <property type="component" value="Unassembled WGS sequence"/>
</dbReference>
<dbReference type="SUPFAM" id="SSF48179">
    <property type="entry name" value="6-phosphogluconate dehydrogenase C-terminal domain-like"/>
    <property type="match status" value="1"/>
</dbReference>
<dbReference type="GO" id="GO:0015940">
    <property type="term" value="P:pantothenate biosynthetic process"/>
    <property type="evidence" value="ECO:0007669"/>
    <property type="project" value="UniProtKB-UniPathway"/>
</dbReference>
<dbReference type="SUPFAM" id="SSF51735">
    <property type="entry name" value="NAD(P)-binding Rossmann-fold domains"/>
    <property type="match status" value="1"/>
</dbReference>
<evidence type="ECO:0000256" key="3">
    <source>
        <dbReference type="ARBA" id="ARBA00023002"/>
    </source>
</evidence>
<dbReference type="InterPro" id="IPR013752">
    <property type="entry name" value="KPA_reductase"/>
</dbReference>
<comment type="pathway">
    <text evidence="4">Cofactor biosynthesis; (R)-pantothenate biosynthesis; (R)-pantoate from 3-methyl-2-oxobutanoate: step 2/2.</text>
</comment>
<evidence type="ECO:0000256" key="2">
    <source>
        <dbReference type="ARBA" id="ARBA00022857"/>
    </source>
</evidence>
<dbReference type="Pfam" id="PF02558">
    <property type="entry name" value="ApbA"/>
    <property type="match status" value="1"/>
</dbReference>
<protein>
    <recommendedName>
        <fullName evidence="4">2-dehydropantoate 2-reductase</fullName>
        <ecNumber evidence="4">1.1.1.169</ecNumber>
    </recommendedName>
    <alternativeName>
        <fullName evidence="4">Ketopantoate reductase</fullName>
    </alternativeName>
</protein>
<dbReference type="Gene3D" id="3.40.50.720">
    <property type="entry name" value="NAD(P)-binding Rossmann-like Domain"/>
    <property type="match status" value="1"/>
</dbReference>
<name>A0A4Q9GNJ9_9MICO</name>
<evidence type="ECO:0000313" key="8">
    <source>
        <dbReference type="Proteomes" id="UP000294194"/>
    </source>
</evidence>
<reference evidence="8" key="1">
    <citation type="submission" date="2019-02" db="EMBL/GenBank/DDBJ databases">
        <title>Glaciihabitans arcticus sp. nov., a psychrotolerant bacterium isolated from polar soil.</title>
        <authorList>
            <person name="Dahal R.H."/>
        </authorList>
    </citation>
    <scope>NUCLEOTIDE SEQUENCE [LARGE SCALE GENOMIC DNA]</scope>
    <source>
        <strain evidence="8">RP-3-7</strain>
    </source>
</reference>
<comment type="similarity">
    <text evidence="1 4">Belongs to the ketopantoate reductase family.</text>
</comment>
<evidence type="ECO:0000313" key="7">
    <source>
        <dbReference type="EMBL" id="TBN56372.1"/>
    </source>
</evidence>
<dbReference type="AlphaFoldDB" id="A0A4Q9GNJ9"/>
<dbReference type="InterPro" id="IPR008927">
    <property type="entry name" value="6-PGluconate_DH-like_C_sf"/>
</dbReference>
<keyword evidence="2 4" id="KW-0521">NADP</keyword>
<dbReference type="PANTHER" id="PTHR21708:SF26">
    <property type="entry name" value="2-DEHYDROPANTOATE 2-REDUCTASE"/>
    <property type="match status" value="1"/>
</dbReference>
<dbReference type="EC" id="1.1.1.169" evidence="4"/>
<dbReference type="GO" id="GO:0005737">
    <property type="term" value="C:cytoplasm"/>
    <property type="evidence" value="ECO:0007669"/>
    <property type="project" value="TreeGrafter"/>
</dbReference>
<keyword evidence="3 4" id="KW-0560">Oxidoreductase</keyword>
<dbReference type="InterPro" id="IPR003710">
    <property type="entry name" value="ApbA"/>
</dbReference>
<organism evidence="7 8">
    <name type="scientific">Glaciihabitans arcticus</name>
    <dbReference type="NCBI Taxonomy" id="2668039"/>
    <lineage>
        <taxon>Bacteria</taxon>
        <taxon>Bacillati</taxon>
        <taxon>Actinomycetota</taxon>
        <taxon>Actinomycetes</taxon>
        <taxon>Micrococcales</taxon>
        <taxon>Microbacteriaceae</taxon>
        <taxon>Glaciihabitans</taxon>
    </lineage>
</organism>
<dbReference type="RefSeq" id="WP_130980482.1">
    <property type="nucleotide sequence ID" value="NZ_SISG01000001.1"/>
</dbReference>
<comment type="caution">
    <text evidence="7">The sequence shown here is derived from an EMBL/GenBank/DDBJ whole genome shotgun (WGS) entry which is preliminary data.</text>
</comment>
<dbReference type="NCBIfam" id="TIGR00745">
    <property type="entry name" value="apbA_panE"/>
    <property type="match status" value="1"/>
</dbReference>
<dbReference type="Gene3D" id="1.10.1040.10">
    <property type="entry name" value="N-(1-d-carboxylethyl)-l-norvaline Dehydrogenase, domain 2"/>
    <property type="match status" value="1"/>
</dbReference>
<dbReference type="PANTHER" id="PTHR21708">
    <property type="entry name" value="PROBABLE 2-DEHYDROPANTOATE 2-REDUCTASE"/>
    <property type="match status" value="1"/>
</dbReference>